<reference evidence="2 3" key="1">
    <citation type="submission" date="2020-12" db="EMBL/GenBank/DDBJ databases">
        <title>De novo assembly of Tibetan sheep genome.</title>
        <authorList>
            <person name="Li X."/>
        </authorList>
    </citation>
    <scope>NUCLEOTIDE SEQUENCE [LARGE SCALE GENOMIC DNA]</scope>
    <source>
        <tissue evidence="2">Heart</tissue>
    </source>
</reference>
<accession>A0A836AHZ4</accession>
<proteinExistence type="predicted"/>
<dbReference type="EMBL" id="JAEMGP010000003">
    <property type="protein sequence ID" value="KAG5211107.1"/>
    <property type="molecule type" value="Genomic_DNA"/>
</dbReference>
<dbReference type="AlphaFoldDB" id="A0A836AHZ4"/>
<comment type="caution">
    <text evidence="2">The sequence shown here is derived from an EMBL/GenBank/DDBJ whole genome shotgun (WGS) entry which is preliminary data.</text>
</comment>
<organism evidence="2 3">
    <name type="scientific">Ovis aries</name>
    <name type="common">Sheep</name>
    <dbReference type="NCBI Taxonomy" id="9940"/>
    <lineage>
        <taxon>Eukaryota</taxon>
        <taxon>Metazoa</taxon>
        <taxon>Chordata</taxon>
        <taxon>Craniata</taxon>
        <taxon>Vertebrata</taxon>
        <taxon>Euteleostomi</taxon>
        <taxon>Mammalia</taxon>
        <taxon>Eutheria</taxon>
        <taxon>Laurasiatheria</taxon>
        <taxon>Artiodactyla</taxon>
        <taxon>Ruminantia</taxon>
        <taxon>Pecora</taxon>
        <taxon>Bovidae</taxon>
        <taxon>Caprinae</taxon>
        <taxon>Ovis</taxon>
    </lineage>
</organism>
<protein>
    <submittedName>
        <fullName evidence="2">Uncharacterized protein</fullName>
    </submittedName>
</protein>
<evidence type="ECO:0000313" key="2">
    <source>
        <dbReference type="EMBL" id="KAG5211107.1"/>
    </source>
</evidence>
<sequence>MLEEEEPPSPDPALPQEEDTEEEGMAAGLTAGPQKCQNCGFGFLSAHVAGLGPVEDKACVSSPHKLCSSLT</sequence>
<evidence type="ECO:0000256" key="1">
    <source>
        <dbReference type="SAM" id="MobiDB-lite"/>
    </source>
</evidence>
<evidence type="ECO:0000313" key="3">
    <source>
        <dbReference type="Proteomes" id="UP000664991"/>
    </source>
</evidence>
<feature type="region of interest" description="Disordered" evidence="1">
    <location>
        <begin position="1"/>
        <end position="31"/>
    </location>
</feature>
<dbReference type="Proteomes" id="UP000664991">
    <property type="component" value="Unassembled WGS sequence"/>
</dbReference>
<name>A0A836AHZ4_SHEEP</name>
<gene>
    <name evidence="2" type="ORF">JEQ12_013536</name>
</gene>